<comment type="caution">
    <text evidence="1">The sequence shown here is derived from an EMBL/GenBank/DDBJ whole genome shotgun (WGS) entry which is preliminary data.</text>
</comment>
<evidence type="ECO:0000313" key="2">
    <source>
        <dbReference type="Proteomes" id="UP000309174"/>
    </source>
</evidence>
<name>A0A5C4J3J4_9ACTN</name>
<dbReference type="InterPro" id="IPR008969">
    <property type="entry name" value="CarboxyPept-like_regulatory"/>
</dbReference>
<dbReference type="Gene3D" id="2.60.40.1120">
    <property type="entry name" value="Carboxypeptidase-like, regulatory domain"/>
    <property type="match status" value="2"/>
</dbReference>
<reference evidence="1 2" key="1">
    <citation type="submission" date="2019-05" db="EMBL/GenBank/DDBJ databases">
        <title>Draft genome sequence of Actinomadura sp. 14C53.</title>
        <authorList>
            <person name="Saricaoglu S."/>
            <person name="Isik K."/>
        </authorList>
    </citation>
    <scope>NUCLEOTIDE SEQUENCE [LARGE SCALE GENOMIC DNA]</scope>
    <source>
        <strain evidence="1 2">14C53</strain>
    </source>
</reference>
<dbReference type="EMBL" id="VCKW01000223">
    <property type="protein sequence ID" value="TMQ91267.1"/>
    <property type="molecule type" value="Genomic_DNA"/>
</dbReference>
<sequence length="564" mass="58825">MAELLRFRTRDGRYLSGGWEGAEGGAREAGGALHVVGGEPSHLETFVPVEGSALPLGDGGQIALAVCDQSWEPTGKLFLIISHFELLPNGVQKVVFGGPETDVWCESWGIYPPTSTHWLWRNLFTVEMNPHGELSFRVIDRNVWYLRIDNDAIVLADGAAPFQDDTTFIIEHGPFDCAAVTGQIIDDITRNALPGARITADGGYSGTADASGNFFLANAGASTPACVPAGALTVVVTEDRHLSMSETLTVPASGSVSAQIALTCREIRGDVTDESGLPLSDYSVTLTGPAGSGSPEEFVPDPNSGEFVFRCVRQGDYKLAYPGAEDVSLSVGANNPPYVHLEVGTASITGHVLDDQSGQGLPGARVRMVTGVAPLPLPATSGPPPAAGRYQLTGVRAGSPLVRATLDGYAQADATVVVPSGQTVIQDFRLVREAPARAAVFNTGVDATGAVLSGGAMDPHWQVVAGPGISSAQPAFVVQNQHPFGMYFASTDSAWIWVNNDGSGAVGGDYTFRLEFSVAAKTTGTRISGGWGCDNNGRIFLNGKPPAGTGVFSLIGGGPGTSRP</sequence>
<organism evidence="1 2">
    <name type="scientific">Actinomadura soli</name>
    <dbReference type="NCBI Taxonomy" id="2508997"/>
    <lineage>
        <taxon>Bacteria</taxon>
        <taxon>Bacillati</taxon>
        <taxon>Actinomycetota</taxon>
        <taxon>Actinomycetes</taxon>
        <taxon>Streptosporangiales</taxon>
        <taxon>Thermomonosporaceae</taxon>
        <taxon>Actinomadura</taxon>
    </lineage>
</organism>
<dbReference type="AlphaFoldDB" id="A0A5C4J3J4"/>
<dbReference type="Proteomes" id="UP000309174">
    <property type="component" value="Unassembled WGS sequence"/>
</dbReference>
<keyword evidence="2" id="KW-1185">Reference proteome</keyword>
<gene>
    <name evidence="1" type="ORF">ETD83_31690</name>
</gene>
<evidence type="ECO:0000313" key="1">
    <source>
        <dbReference type="EMBL" id="TMQ91267.1"/>
    </source>
</evidence>
<accession>A0A5C4J3J4</accession>
<dbReference type="OrthoDB" id="8254309at2"/>
<proteinExistence type="predicted"/>
<dbReference type="SUPFAM" id="SSF49464">
    <property type="entry name" value="Carboxypeptidase regulatory domain-like"/>
    <property type="match status" value="1"/>
</dbReference>
<dbReference type="RefSeq" id="WP_138648882.1">
    <property type="nucleotide sequence ID" value="NZ_VCKW01000223.1"/>
</dbReference>
<dbReference type="Pfam" id="PF13620">
    <property type="entry name" value="CarboxypepD_reg"/>
    <property type="match status" value="1"/>
</dbReference>
<evidence type="ECO:0008006" key="3">
    <source>
        <dbReference type="Google" id="ProtNLM"/>
    </source>
</evidence>
<protein>
    <recommendedName>
        <fullName evidence="3">Carboxypeptidase regulatory-like domain-containing protein</fullName>
    </recommendedName>
</protein>